<dbReference type="PRINTS" id="PR00725">
    <property type="entry name" value="DADACBPTASE1"/>
</dbReference>
<feature type="domain" description="Peptidase S11 D-Ala-D-Ala carboxypeptidase A C-terminal" evidence="15">
    <location>
        <begin position="300"/>
        <end position="385"/>
    </location>
</feature>
<dbReference type="RefSeq" id="WP_118989486.1">
    <property type="nucleotide sequence ID" value="NZ_CP023434.1"/>
</dbReference>
<name>A0A347WHK5_9LACT</name>
<comment type="catalytic activity">
    <reaction evidence="12">
        <text>Preferential cleavage: (Ac)2-L-Lys-D-Ala-|-D-Ala. Also transpeptidation of peptidyl-alanyl moieties that are N-acyl substituents of D-alanine.</text>
        <dbReference type="EC" id="3.4.16.4"/>
    </reaction>
</comment>
<dbReference type="Pfam" id="PF00768">
    <property type="entry name" value="Peptidase_S11"/>
    <property type="match status" value="1"/>
</dbReference>
<dbReference type="InterPro" id="IPR015956">
    <property type="entry name" value="Peniciliin-bd_prot_C_sf"/>
</dbReference>
<keyword evidence="11" id="KW-0961">Cell wall biogenesis/degradation</keyword>
<dbReference type="InterPro" id="IPR037167">
    <property type="entry name" value="Peptidase_S11_C_sf"/>
</dbReference>
<feature type="domain" description="Peptidase S11 D-alanyl-D-alanine carboxypeptidase A N-terminal" evidence="14">
    <location>
        <begin position="32"/>
        <end position="276"/>
    </location>
</feature>
<evidence type="ECO:0000256" key="11">
    <source>
        <dbReference type="ARBA" id="ARBA00023316"/>
    </source>
</evidence>
<evidence type="ECO:0000256" key="12">
    <source>
        <dbReference type="ARBA" id="ARBA00034000"/>
    </source>
</evidence>
<evidence type="ECO:0000256" key="2">
    <source>
        <dbReference type="ARBA" id="ARBA00004752"/>
    </source>
</evidence>
<protein>
    <recommendedName>
        <fullName evidence="4">serine-type D-Ala-D-Ala carboxypeptidase</fullName>
        <ecNumber evidence="4">3.4.16.4</ecNumber>
    </recommendedName>
</protein>
<dbReference type="SUPFAM" id="SSF69189">
    <property type="entry name" value="Penicillin-binding protein associated domain"/>
    <property type="match status" value="1"/>
</dbReference>
<dbReference type="GO" id="GO:0006508">
    <property type="term" value="P:proteolysis"/>
    <property type="evidence" value="ECO:0007669"/>
    <property type="project" value="UniProtKB-KW"/>
</dbReference>
<evidence type="ECO:0000259" key="15">
    <source>
        <dbReference type="Pfam" id="PF07943"/>
    </source>
</evidence>
<keyword evidence="7" id="KW-0732">Signal</keyword>
<dbReference type="KEGG" id="abae:CL176_00140"/>
<evidence type="ECO:0000256" key="7">
    <source>
        <dbReference type="ARBA" id="ARBA00022729"/>
    </source>
</evidence>
<evidence type="ECO:0000259" key="14">
    <source>
        <dbReference type="Pfam" id="PF00768"/>
    </source>
</evidence>
<dbReference type="GO" id="GO:0009002">
    <property type="term" value="F:serine-type D-Ala-D-Ala carboxypeptidase activity"/>
    <property type="evidence" value="ECO:0007669"/>
    <property type="project" value="UniProtKB-EC"/>
</dbReference>
<gene>
    <name evidence="16" type="ORF">CL176_00140</name>
</gene>
<proteinExistence type="inferred from homology"/>
<dbReference type="InterPro" id="IPR001967">
    <property type="entry name" value="Peptidase_S11_N"/>
</dbReference>
<dbReference type="InterPro" id="IPR012907">
    <property type="entry name" value="Peptidase_S11_C"/>
</dbReference>
<keyword evidence="9" id="KW-0133">Cell shape</keyword>
<keyword evidence="10" id="KW-0573">Peptidoglycan synthesis</keyword>
<evidence type="ECO:0000256" key="6">
    <source>
        <dbReference type="ARBA" id="ARBA00022670"/>
    </source>
</evidence>
<sequence length="435" mass="48431">MGNINRIRWLALLSLCILFFGQLSLVHAQEITVKPDITSPSAILTEAHNGQILYEEEARQTYPIGQLTKILSLCVLVDAIQAEEIHWQDTVVVSDAAYALSQDYNLANVPLRQDVEYTVEELVEAVAMVSANGAMLALCEHLTGSEEAFVQLMQTQLAEWGYDFEEVYNATGLAPESESQPVNQLSAESLATAAYHLITSYPEILAVTSQEQSVFQAGTSDAFDMMNMNDMLPSGSQPYSGMEGLAVSQADESRINFVAVATKGNLTLLAVLLNTDETDIYTNMRRFLDYGFANYMLDDVAQAGAPVRQVAQVDVHEGRQPSVQLLFQEDLSIVVPLVDIAPRLIYELTLNEQYLVDDQCLEAPLPKGQTVGYVTVTGTEQKPTYLPQAQGNRVAVITAKEVAQAPWYMRTWRVISYRVQDTWRNIRRVAIQWFN</sequence>
<dbReference type="Proteomes" id="UP000263232">
    <property type="component" value="Chromosome"/>
</dbReference>
<dbReference type="UniPathway" id="UPA00219"/>
<dbReference type="AlphaFoldDB" id="A0A347WHK5"/>
<evidence type="ECO:0000256" key="8">
    <source>
        <dbReference type="ARBA" id="ARBA00022801"/>
    </source>
</evidence>
<dbReference type="GO" id="GO:0009252">
    <property type="term" value="P:peptidoglycan biosynthetic process"/>
    <property type="evidence" value="ECO:0007669"/>
    <property type="project" value="UniProtKB-UniPathway"/>
</dbReference>
<comment type="similarity">
    <text evidence="3 13">Belongs to the peptidase S11 family.</text>
</comment>
<evidence type="ECO:0000313" key="16">
    <source>
        <dbReference type="EMBL" id="AXY24562.1"/>
    </source>
</evidence>
<keyword evidence="5" id="KW-0121">Carboxypeptidase</keyword>
<dbReference type="Pfam" id="PF07943">
    <property type="entry name" value="PBP5_C"/>
    <property type="match status" value="1"/>
</dbReference>
<dbReference type="GO" id="GO:0071555">
    <property type="term" value="P:cell wall organization"/>
    <property type="evidence" value="ECO:0007669"/>
    <property type="project" value="UniProtKB-KW"/>
</dbReference>
<evidence type="ECO:0000256" key="10">
    <source>
        <dbReference type="ARBA" id="ARBA00022984"/>
    </source>
</evidence>
<evidence type="ECO:0000256" key="4">
    <source>
        <dbReference type="ARBA" id="ARBA00012448"/>
    </source>
</evidence>
<evidence type="ECO:0000256" key="3">
    <source>
        <dbReference type="ARBA" id="ARBA00007164"/>
    </source>
</evidence>
<reference evidence="16 17" key="1">
    <citation type="submission" date="2017-09" db="EMBL/GenBank/DDBJ databases">
        <title>Complete genome sequence of Oxytococcus suis strain ZY16052.</title>
        <authorList>
            <person name="Li F."/>
        </authorList>
    </citation>
    <scope>NUCLEOTIDE SEQUENCE [LARGE SCALE GENOMIC DNA]</scope>
    <source>
        <strain evidence="16 17">ZY16052</strain>
    </source>
</reference>
<dbReference type="Gene3D" id="2.60.410.10">
    <property type="entry name" value="D-Ala-D-Ala carboxypeptidase, C-terminal domain"/>
    <property type="match status" value="1"/>
</dbReference>
<dbReference type="OrthoDB" id="9791132at2"/>
<dbReference type="InterPro" id="IPR012338">
    <property type="entry name" value="Beta-lactam/transpept-like"/>
</dbReference>
<evidence type="ECO:0000256" key="9">
    <source>
        <dbReference type="ARBA" id="ARBA00022960"/>
    </source>
</evidence>
<dbReference type="Gene3D" id="3.40.710.10">
    <property type="entry name" value="DD-peptidase/beta-lactamase superfamily"/>
    <property type="match status" value="1"/>
</dbReference>
<dbReference type="SUPFAM" id="SSF56601">
    <property type="entry name" value="beta-lactamase/transpeptidase-like"/>
    <property type="match status" value="1"/>
</dbReference>
<comment type="pathway">
    <text evidence="2">Cell wall biogenesis; peptidoglycan biosynthesis.</text>
</comment>
<keyword evidence="8" id="KW-0378">Hydrolase</keyword>
<evidence type="ECO:0000256" key="5">
    <source>
        <dbReference type="ARBA" id="ARBA00022645"/>
    </source>
</evidence>
<evidence type="ECO:0000256" key="13">
    <source>
        <dbReference type="RuleBase" id="RU004016"/>
    </source>
</evidence>
<dbReference type="EMBL" id="CP023434">
    <property type="protein sequence ID" value="AXY24562.1"/>
    <property type="molecule type" value="Genomic_DNA"/>
</dbReference>
<dbReference type="EC" id="3.4.16.4" evidence="4"/>
<dbReference type="GO" id="GO:0008360">
    <property type="term" value="P:regulation of cell shape"/>
    <property type="evidence" value="ECO:0007669"/>
    <property type="project" value="UniProtKB-KW"/>
</dbReference>
<evidence type="ECO:0000313" key="17">
    <source>
        <dbReference type="Proteomes" id="UP000263232"/>
    </source>
</evidence>
<dbReference type="InterPro" id="IPR018044">
    <property type="entry name" value="Peptidase_S11"/>
</dbReference>
<keyword evidence="6" id="KW-0645">Protease</keyword>
<organism evidence="16 17">
    <name type="scientific">Suicoccus acidiformans</name>
    <dbReference type="NCBI Taxonomy" id="2036206"/>
    <lineage>
        <taxon>Bacteria</taxon>
        <taxon>Bacillati</taxon>
        <taxon>Bacillota</taxon>
        <taxon>Bacilli</taxon>
        <taxon>Lactobacillales</taxon>
        <taxon>Aerococcaceae</taxon>
        <taxon>Suicoccus</taxon>
    </lineage>
</organism>
<accession>A0A347WHK5</accession>
<keyword evidence="17" id="KW-1185">Reference proteome</keyword>
<comment type="function">
    <text evidence="1">Removes C-terminal D-alanyl residues from sugar-peptide cell wall precursors.</text>
</comment>
<evidence type="ECO:0000256" key="1">
    <source>
        <dbReference type="ARBA" id="ARBA00003217"/>
    </source>
</evidence>